<reference evidence="10" key="1">
    <citation type="submission" date="2015-08" db="EMBL/GenBank/DDBJ databases">
        <authorList>
            <person name="Varghese N."/>
        </authorList>
    </citation>
    <scope>NUCLEOTIDE SEQUENCE [LARGE SCALE GENOMIC DNA]</scope>
    <source>
        <strain evidence="10">DSM 18181</strain>
    </source>
</reference>
<keyword evidence="7 8" id="KW-0472">Membrane</keyword>
<dbReference type="PANTHER" id="PTHR30269:SF0">
    <property type="entry name" value="MEMBRANE TRANSPORTER PROTEIN YFCA-RELATED"/>
    <property type="match status" value="1"/>
</dbReference>
<dbReference type="OrthoDB" id="554695at2"/>
<accession>A0A0K6IBE9</accession>
<evidence type="ECO:0000256" key="7">
    <source>
        <dbReference type="ARBA" id="ARBA00023136"/>
    </source>
</evidence>
<evidence type="ECO:0000256" key="3">
    <source>
        <dbReference type="ARBA" id="ARBA00022448"/>
    </source>
</evidence>
<keyword evidence="5 8" id="KW-0812">Transmembrane</keyword>
<comment type="subcellular location">
    <subcellularLocation>
        <location evidence="1 8">Cell membrane</location>
        <topology evidence="1 8">Multi-pass membrane protein</topology>
    </subcellularLocation>
</comment>
<evidence type="ECO:0000256" key="5">
    <source>
        <dbReference type="ARBA" id="ARBA00022692"/>
    </source>
</evidence>
<feature type="transmembrane region" description="Helical" evidence="8">
    <location>
        <begin position="229"/>
        <end position="247"/>
    </location>
</feature>
<feature type="transmembrane region" description="Helical" evidence="8">
    <location>
        <begin position="135"/>
        <end position="164"/>
    </location>
</feature>
<sequence>MELILLGLAALFAGFVDAIVGGGGLVLVPALFAAFPNAAPATLFGTNKGGAIWGTSASMWSYVRRVQPPWSTVVPATLAAFVGALGGAWLITQVKSSDFRQALPFILLAVLLYTLKRKDLGHHHAPHLSGTTERLLAVGGGLLIGFYDGFFGPGTGNFLIFLFVRGFGFDFLHASASAKVVNVACNLAALLVFASKGHVMWPYAALIAVCNIAGSLLGTRLALRRGTHFVRAVFLLVVAALILKTAHDAFF</sequence>
<evidence type="ECO:0000256" key="1">
    <source>
        <dbReference type="ARBA" id="ARBA00004651"/>
    </source>
</evidence>
<dbReference type="AlphaFoldDB" id="A0A0K6IBE9"/>
<evidence type="ECO:0000256" key="8">
    <source>
        <dbReference type="RuleBase" id="RU363041"/>
    </source>
</evidence>
<comment type="similarity">
    <text evidence="2 8">Belongs to the 4-toluene sulfonate uptake permease (TSUP) (TC 2.A.102) family.</text>
</comment>
<feature type="transmembrane region" description="Helical" evidence="8">
    <location>
        <begin position="70"/>
        <end position="92"/>
    </location>
</feature>
<dbReference type="InterPro" id="IPR002781">
    <property type="entry name" value="TM_pro_TauE-like"/>
</dbReference>
<feature type="transmembrane region" description="Helical" evidence="8">
    <location>
        <begin position="200"/>
        <end position="217"/>
    </location>
</feature>
<gene>
    <name evidence="9" type="ORF">Ga0061069_11432</name>
</gene>
<evidence type="ECO:0000256" key="6">
    <source>
        <dbReference type="ARBA" id="ARBA00022989"/>
    </source>
</evidence>
<dbReference type="RefSeq" id="WP_055451728.1">
    <property type="nucleotide sequence ID" value="NZ_CYHF01000014.1"/>
</dbReference>
<evidence type="ECO:0000313" key="10">
    <source>
        <dbReference type="Proteomes" id="UP000183649"/>
    </source>
</evidence>
<keyword evidence="3" id="KW-0813">Transport</keyword>
<dbReference type="Proteomes" id="UP000183649">
    <property type="component" value="Unassembled WGS sequence"/>
</dbReference>
<evidence type="ECO:0000256" key="4">
    <source>
        <dbReference type="ARBA" id="ARBA00022475"/>
    </source>
</evidence>
<protein>
    <recommendedName>
        <fullName evidence="8">Probable membrane transporter protein</fullName>
    </recommendedName>
</protein>
<name>A0A0K6IBE9_9BURK</name>
<evidence type="ECO:0000313" key="9">
    <source>
        <dbReference type="EMBL" id="CUB00465.1"/>
    </source>
</evidence>
<keyword evidence="6 8" id="KW-1133">Transmembrane helix</keyword>
<dbReference type="GO" id="GO:0005886">
    <property type="term" value="C:plasma membrane"/>
    <property type="evidence" value="ECO:0007669"/>
    <property type="project" value="UniProtKB-SubCell"/>
</dbReference>
<proteinExistence type="inferred from homology"/>
<keyword evidence="4 8" id="KW-1003">Cell membrane</keyword>
<dbReference type="PANTHER" id="PTHR30269">
    <property type="entry name" value="TRANSMEMBRANE PROTEIN YFCA"/>
    <property type="match status" value="1"/>
</dbReference>
<dbReference type="EMBL" id="CYHF01000014">
    <property type="protein sequence ID" value="CUB00465.1"/>
    <property type="molecule type" value="Genomic_DNA"/>
</dbReference>
<dbReference type="Pfam" id="PF01925">
    <property type="entry name" value="TauE"/>
    <property type="match status" value="1"/>
</dbReference>
<organism evidence="9 10">
    <name type="scientific">Thiomonas bhubaneswarensis</name>
    <dbReference type="NCBI Taxonomy" id="339866"/>
    <lineage>
        <taxon>Bacteria</taxon>
        <taxon>Pseudomonadati</taxon>
        <taxon>Pseudomonadota</taxon>
        <taxon>Betaproteobacteria</taxon>
        <taxon>Burkholderiales</taxon>
        <taxon>Thiomonas</taxon>
    </lineage>
</organism>
<keyword evidence="10" id="KW-1185">Reference proteome</keyword>
<evidence type="ECO:0000256" key="2">
    <source>
        <dbReference type="ARBA" id="ARBA00009142"/>
    </source>
</evidence>
<dbReference type="InterPro" id="IPR052017">
    <property type="entry name" value="TSUP"/>
</dbReference>